<dbReference type="InParanoid" id="A0A3N1HJU7"/>
<sequence length="114" mass="13044">MRPTRGSRVPRPADDPWVLRFADLRAVKGWSAIKAQSRSNLRRAWDELTADPRRVDQRQHQLKGSLATGTLDGRALEQWQYEVTGAGRLRYLVDDETHEVWIVSASPGHPRDTE</sequence>
<name>A0A3N1HJU7_9ACTN</name>
<dbReference type="RefSeq" id="WP_123380162.1">
    <property type="nucleotide sequence ID" value="NZ_RJKN01000005.1"/>
</dbReference>
<organism evidence="1 2">
    <name type="scientific">Pseudokineococcus lusitanus</name>
    <dbReference type="NCBI Taxonomy" id="763993"/>
    <lineage>
        <taxon>Bacteria</taxon>
        <taxon>Bacillati</taxon>
        <taxon>Actinomycetota</taxon>
        <taxon>Actinomycetes</taxon>
        <taxon>Kineosporiales</taxon>
        <taxon>Kineosporiaceae</taxon>
        <taxon>Pseudokineococcus</taxon>
    </lineage>
</organism>
<accession>A0A3N1HJU7</accession>
<reference evidence="1 2" key="1">
    <citation type="journal article" date="2015" name="Stand. Genomic Sci.">
        <title>Genomic Encyclopedia of Bacterial and Archaeal Type Strains, Phase III: the genomes of soil and plant-associated and newly described type strains.</title>
        <authorList>
            <person name="Whitman W.B."/>
            <person name="Woyke T."/>
            <person name="Klenk H.P."/>
            <person name="Zhou Y."/>
            <person name="Lilburn T.G."/>
            <person name="Beck B.J."/>
            <person name="De Vos P."/>
            <person name="Vandamme P."/>
            <person name="Eisen J.A."/>
            <person name="Garrity G."/>
            <person name="Hugenholtz P."/>
            <person name="Kyrpides N.C."/>
        </authorList>
    </citation>
    <scope>NUCLEOTIDE SEQUENCE [LARGE SCALE GENOMIC DNA]</scope>
    <source>
        <strain evidence="1 2">CECT 7306</strain>
    </source>
</reference>
<protein>
    <recommendedName>
        <fullName evidence="3">mRNA-degrading endonuclease RelE of RelBE toxin-antitoxin system</fullName>
    </recommendedName>
</protein>
<comment type="caution">
    <text evidence="1">The sequence shown here is derived from an EMBL/GenBank/DDBJ whole genome shotgun (WGS) entry which is preliminary data.</text>
</comment>
<dbReference type="EMBL" id="RJKN01000005">
    <property type="protein sequence ID" value="ROP42769.1"/>
    <property type="molecule type" value="Genomic_DNA"/>
</dbReference>
<dbReference type="OrthoDB" id="487569at2"/>
<proteinExistence type="predicted"/>
<dbReference type="AlphaFoldDB" id="A0A3N1HJU7"/>
<dbReference type="Proteomes" id="UP000276232">
    <property type="component" value="Unassembled WGS sequence"/>
</dbReference>
<evidence type="ECO:0000313" key="1">
    <source>
        <dbReference type="EMBL" id="ROP42769.1"/>
    </source>
</evidence>
<evidence type="ECO:0008006" key="3">
    <source>
        <dbReference type="Google" id="ProtNLM"/>
    </source>
</evidence>
<gene>
    <name evidence="1" type="ORF">EDC03_2054</name>
</gene>
<keyword evidence="2" id="KW-1185">Reference proteome</keyword>
<evidence type="ECO:0000313" key="2">
    <source>
        <dbReference type="Proteomes" id="UP000276232"/>
    </source>
</evidence>